<gene>
    <name evidence="15" type="ORF">IM811_008927</name>
</gene>
<dbReference type="GO" id="GO:0009927">
    <property type="term" value="F:histidine phosphotransfer kinase activity"/>
    <property type="evidence" value="ECO:0007669"/>
    <property type="project" value="TreeGrafter"/>
</dbReference>
<proteinExistence type="predicted"/>
<dbReference type="EMBL" id="JADCTT010000002">
    <property type="protein sequence ID" value="KAF9757983.1"/>
    <property type="molecule type" value="Genomic_DNA"/>
</dbReference>
<feature type="region of interest" description="Disordered" evidence="13">
    <location>
        <begin position="221"/>
        <end position="248"/>
    </location>
</feature>
<evidence type="ECO:0000256" key="2">
    <source>
        <dbReference type="ARBA" id="ARBA00004651"/>
    </source>
</evidence>
<dbReference type="Pfam" id="PF00512">
    <property type="entry name" value="HisKA"/>
    <property type="match status" value="1"/>
</dbReference>
<keyword evidence="4" id="KW-1003">Cell membrane</keyword>
<comment type="subcellular location">
    <subcellularLocation>
        <location evidence="2">Cell membrane</location>
        <topology evidence="2">Multi-pass membrane protein</topology>
    </subcellularLocation>
</comment>
<evidence type="ECO:0000256" key="13">
    <source>
        <dbReference type="SAM" id="MobiDB-lite"/>
    </source>
</evidence>
<dbReference type="InterPro" id="IPR003661">
    <property type="entry name" value="HisK_dim/P_dom"/>
</dbReference>
<dbReference type="Proteomes" id="UP000616885">
    <property type="component" value="Unassembled WGS sequence"/>
</dbReference>
<evidence type="ECO:0000256" key="3">
    <source>
        <dbReference type="ARBA" id="ARBA00012438"/>
    </source>
</evidence>
<dbReference type="CDD" id="cd00082">
    <property type="entry name" value="HisKA"/>
    <property type="match status" value="1"/>
</dbReference>
<keyword evidence="11" id="KW-1133">Transmembrane helix</keyword>
<dbReference type="SUPFAM" id="SSF47384">
    <property type="entry name" value="Homodimeric domain of signal transducing histidine kinase"/>
    <property type="match status" value="1"/>
</dbReference>
<dbReference type="AlphaFoldDB" id="A0A8H7NLM5"/>
<evidence type="ECO:0000256" key="8">
    <source>
        <dbReference type="ARBA" id="ARBA00022741"/>
    </source>
</evidence>
<keyword evidence="6" id="KW-0808">Transferase</keyword>
<dbReference type="InterPro" id="IPR003594">
    <property type="entry name" value="HATPase_dom"/>
</dbReference>
<dbReference type="GO" id="GO:0005886">
    <property type="term" value="C:plasma membrane"/>
    <property type="evidence" value="ECO:0007669"/>
    <property type="project" value="UniProtKB-SubCell"/>
</dbReference>
<dbReference type="SMART" id="SM00388">
    <property type="entry name" value="HisKA"/>
    <property type="match status" value="1"/>
</dbReference>
<evidence type="ECO:0000256" key="4">
    <source>
        <dbReference type="ARBA" id="ARBA00022475"/>
    </source>
</evidence>
<dbReference type="PANTHER" id="PTHR43047:SF46">
    <property type="entry name" value="HISTIDINE KINASE_RESPONSE REGULATOR, PUTATIVE (AFU_ORTHOLOGUE AFUA_3G12550)-RELATED"/>
    <property type="match status" value="1"/>
</dbReference>
<dbReference type="FunFam" id="1.10.287.130:FF:000003">
    <property type="entry name" value="Histidine kinase"/>
    <property type="match status" value="1"/>
</dbReference>
<dbReference type="InterPro" id="IPR036097">
    <property type="entry name" value="HisK_dim/P_sf"/>
</dbReference>
<evidence type="ECO:0000256" key="12">
    <source>
        <dbReference type="ARBA" id="ARBA00023136"/>
    </source>
</evidence>
<evidence type="ECO:0000256" key="9">
    <source>
        <dbReference type="ARBA" id="ARBA00022777"/>
    </source>
</evidence>
<dbReference type="GO" id="GO:0000155">
    <property type="term" value="F:phosphorelay sensor kinase activity"/>
    <property type="evidence" value="ECO:0007669"/>
    <property type="project" value="InterPro"/>
</dbReference>
<dbReference type="Gene3D" id="1.10.287.130">
    <property type="match status" value="1"/>
</dbReference>
<dbReference type="Gene3D" id="3.30.565.10">
    <property type="entry name" value="Histidine kinase-like ATPase, C-terminal domain"/>
    <property type="match status" value="1"/>
</dbReference>
<accession>A0A8H7NLM5</accession>
<evidence type="ECO:0000256" key="5">
    <source>
        <dbReference type="ARBA" id="ARBA00022553"/>
    </source>
</evidence>
<organism evidence="15 16">
    <name type="scientific">Bionectria ochroleuca</name>
    <name type="common">Gliocladium roseum</name>
    <dbReference type="NCBI Taxonomy" id="29856"/>
    <lineage>
        <taxon>Eukaryota</taxon>
        <taxon>Fungi</taxon>
        <taxon>Dikarya</taxon>
        <taxon>Ascomycota</taxon>
        <taxon>Pezizomycotina</taxon>
        <taxon>Sordariomycetes</taxon>
        <taxon>Hypocreomycetidae</taxon>
        <taxon>Hypocreales</taxon>
        <taxon>Bionectriaceae</taxon>
        <taxon>Clonostachys</taxon>
    </lineage>
</organism>
<reference evidence="15" key="1">
    <citation type="submission" date="2020-10" db="EMBL/GenBank/DDBJ databases">
        <title>High-Quality Genome Resource of Clonostachys rosea strain S41 by Oxford Nanopore Long-Read Sequencing.</title>
        <authorList>
            <person name="Wang H."/>
        </authorList>
    </citation>
    <scope>NUCLEOTIDE SEQUENCE</scope>
    <source>
        <strain evidence="15">S41</strain>
    </source>
</reference>
<evidence type="ECO:0000256" key="7">
    <source>
        <dbReference type="ARBA" id="ARBA00022692"/>
    </source>
</evidence>
<dbReference type="InterPro" id="IPR036890">
    <property type="entry name" value="HATPase_C_sf"/>
</dbReference>
<evidence type="ECO:0000256" key="1">
    <source>
        <dbReference type="ARBA" id="ARBA00000085"/>
    </source>
</evidence>
<dbReference type="InterPro" id="IPR005467">
    <property type="entry name" value="His_kinase_dom"/>
</dbReference>
<keyword evidence="12" id="KW-0472">Membrane</keyword>
<dbReference type="PANTHER" id="PTHR43047">
    <property type="entry name" value="TWO-COMPONENT HISTIDINE PROTEIN KINASE"/>
    <property type="match status" value="1"/>
</dbReference>
<comment type="caution">
    <text evidence="15">The sequence shown here is derived from an EMBL/GenBank/DDBJ whole genome shotgun (WGS) entry which is preliminary data.</text>
</comment>
<keyword evidence="5" id="KW-0597">Phosphoprotein</keyword>
<dbReference type="GO" id="GO:0005524">
    <property type="term" value="F:ATP binding"/>
    <property type="evidence" value="ECO:0007669"/>
    <property type="project" value="UniProtKB-KW"/>
</dbReference>
<evidence type="ECO:0000256" key="11">
    <source>
        <dbReference type="ARBA" id="ARBA00022989"/>
    </source>
</evidence>
<keyword evidence="7" id="KW-0812">Transmembrane</keyword>
<dbReference type="PROSITE" id="PS50109">
    <property type="entry name" value="HIS_KIN"/>
    <property type="match status" value="1"/>
</dbReference>
<evidence type="ECO:0000313" key="15">
    <source>
        <dbReference type="EMBL" id="KAF9757983.1"/>
    </source>
</evidence>
<feature type="domain" description="Histidine kinase" evidence="14">
    <location>
        <begin position="59"/>
        <end position="248"/>
    </location>
</feature>
<keyword evidence="9" id="KW-0418">Kinase</keyword>
<evidence type="ECO:0000259" key="14">
    <source>
        <dbReference type="PROSITE" id="PS50109"/>
    </source>
</evidence>
<dbReference type="SUPFAM" id="SSF55874">
    <property type="entry name" value="ATPase domain of HSP90 chaperone/DNA topoisomerase II/histidine kinase"/>
    <property type="match status" value="1"/>
</dbReference>
<evidence type="ECO:0000256" key="6">
    <source>
        <dbReference type="ARBA" id="ARBA00022679"/>
    </source>
</evidence>
<dbReference type="EC" id="2.7.13.3" evidence="3"/>
<keyword evidence="8" id="KW-0547">Nucleotide-binding</keyword>
<keyword evidence="10" id="KW-0067">ATP-binding</keyword>
<evidence type="ECO:0000313" key="16">
    <source>
        <dbReference type="Proteomes" id="UP000616885"/>
    </source>
</evidence>
<comment type="catalytic activity">
    <reaction evidence="1">
        <text>ATP + protein L-histidine = ADP + protein N-phospho-L-histidine.</text>
        <dbReference type="EC" id="2.7.13.3"/>
    </reaction>
</comment>
<sequence>MKNVEKISAENRSMISIQKRALDKAIEAETKAKNAEAEAKRNVKLAEEAAKAKSIFLANVSHELRTPLNGVIGNSELLRDSDLNKDQLEMADSIRVSADLLLTVINDILDFSKMEADKMKLYVIAFNPEEMVREVVRAVSYSNREKTSKKNVRIIQDINLPPMLIYGDPIRLHQVLGNLIGNSLKFTEDGSITIGARLDSETKEKATLTFWVRDTGIGIPLDSSQSSSSRSARPMPAPQESMEGVALV</sequence>
<protein>
    <recommendedName>
        <fullName evidence="3">histidine kinase</fullName>
        <ecNumber evidence="3">2.7.13.3</ecNumber>
    </recommendedName>
</protein>
<dbReference type="Pfam" id="PF02518">
    <property type="entry name" value="HATPase_c"/>
    <property type="match status" value="1"/>
</dbReference>
<evidence type="ECO:0000256" key="10">
    <source>
        <dbReference type="ARBA" id="ARBA00022840"/>
    </source>
</evidence>
<name>A0A8H7NLM5_BIOOC</name>